<name>A0A1X2F6V7_MYCSZ</name>
<keyword evidence="1" id="KW-0812">Transmembrane</keyword>
<evidence type="ECO:0000313" key="3">
    <source>
        <dbReference type="Proteomes" id="UP000193317"/>
    </source>
</evidence>
<reference evidence="2 3" key="1">
    <citation type="submission" date="2016-01" db="EMBL/GenBank/DDBJ databases">
        <title>The new phylogeny of the genus Mycobacterium.</title>
        <authorList>
            <person name="Tarcisio F."/>
            <person name="Conor M."/>
            <person name="Antonella G."/>
            <person name="Elisabetta G."/>
            <person name="Giulia F.S."/>
            <person name="Sara T."/>
            <person name="Anna F."/>
            <person name="Clotilde B."/>
            <person name="Roberto B."/>
            <person name="Veronica D.S."/>
            <person name="Fabio R."/>
            <person name="Monica P."/>
            <person name="Olivier J."/>
            <person name="Enrico T."/>
            <person name="Nicola S."/>
        </authorList>
    </citation>
    <scope>NUCLEOTIDE SEQUENCE [LARGE SCALE GENOMIC DNA]</scope>
    <source>
        <strain evidence="2 3">DSM 44166</strain>
    </source>
</reference>
<feature type="transmembrane region" description="Helical" evidence="1">
    <location>
        <begin position="21"/>
        <end position="41"/>
    </location>
</feature>
<feature type="transmembrane region" description="Helical" evidence="1">
    <location>
        <begin position="61"/>
        <end position="81"/>
    </location>
</feature>
<dbReference type="Proteomes" id="UP000193317">
    <property type="component" value="Unassembled WGS sequence"/>
</dbReference>
<keyword evidence="1" id="KW-0472">Membrane</keyword>
<comment type="caution">
    <text evidence="2">The sequence shown here is derived from an EMBL/GenBank/DDBJ whole genome shotgun (WGS) entry which is preliminary data.</text>
</comment>
<dbReference type="AlphaFoldDB" id="A0A1X2F6V7"/>
<dbReference type="EMBL" id="LQPW01000019">
    <property type="protein sequence ID" value="ORX14173.1"/>
    <property type="molecule type" value="Genomic_DNA"/>
</dbReference>
<evidence type="ECO:0000313" key="2">
    <source>
        <dbReference type="EMBL" id="ORX14173.1"/>
    </source>
</evidence>
<keyword evidence="1" id="KW-1133">Transmembrane helix</keyword>
<feature type="transmembrane region" description="Helical" evidence="1">
    <location>
        <begin position="203"/>
        <end position="222"/>
    </location>
</feature>
<gene>
    <name evidence="2" type="ORF">AWC27_19745</name>
</gene>
<accession>A0A1X2F6V7</accession>
<protein>
    <submittedName>
        <fullName evidence="2">Uncharacterized protein</fullName>
    </submittedName>
</protein>
<proteinExistence type="predicted"/>
<feature type="transmembrane region" description="Helical" evidence="1">
    <location>
        <begin position="120"/>
        <end position="138"/>
    </location>
</feature>
<sequence>MIVGHGQPTERFRLARSSSQAFMFVSTGTLAFSLSTSLVFINALQTDFGFGGGVGLTCLNVSAWILAIAFFAAVMWSLQCARRKIQKETRQVKPDRLASVWSEIDDYDPNDTIQRKLDKAYFCIVICLFCAVALTWILTTYPSFFNGTSMRWFGAVAGLVTCLGLPGITFVMLARALPGMNQEPQLSALPSPPISRVNQVPGALARLVVISFAVIIVAHRYFTDRLH</sequence>
<feature type="transmembrane region" description="Helical" evidence="1">
    <location>
        <begin position="150"/>
        <end position="173"/>
    </location>
</feature>
<keyword evidence="3" id="KW-1185">Reference proteome</keyword>
<organism evidence="2 3">
    <name type="scientific">Mycobacterium szulgai</name>
    <dbReference type="NCBI Taxonomy" id="1787"/>
    <lineage>
        <taxon>Bacteria</taxon>
        <taxon>Bacillati</taxon>
        <taxon>Actinomycetota</taxon>
        <taxon>Actinomycetes</taxon>
        <taxon>Mycobacteriales</taxon>
        <taxon>Mycobacteriaceae</taxon>
        <taxon>Mycobacterium</taxon>
    </lineage>
</organism>
<evidence type="ECO:0000256" key="1">
    <source>
        <dbReference type="SAM" id="Phobius"/>
    </source>
</evidence>